<dbReference type="AlphaFoldDB" id="A0A2K3MD21"/>
<dbReference type="Proteomes" id="UP000236291">
    <property type="component" value="Unassembled WGS sequence"/>
</dbReference>
<sequence length="73" mass="8628">MSREKITNVGHCHHGKTSWDICLRCLSALETSMHVVRDHEYVQEVRNTVTNLDKWNRFCSLDTYACGYTHWKD</sequence>
<evidence type="ECO:0000313" key="2">
    <source>
        <dbReference type="Proteomes" id="UP000236291"/>
    </source>
</evidence>
<gene>
    <name evidence="1" type="ORF">L195_g044805</name>
</gene>
<accession>A0A2K3MD21</accession>
<protein>
    <submittedName>
        <fullName evidence="1">Uncharacterized protein</fullName>
    </submittedName>
</protein>
<dbReference type="EMBL" id="ASHM01057426">
    <property type="protein sequence ID" value="PNX88693.1"/>
    <property type="molecule type" value="Genomic_DNA"/>
</dbReference>
<evidence type="ECO:0000313" key="1">
    <source>
        <dbReference type="EMBL" id="PNX88693.1"/>
    </source>
</evidence>
<reference evidence="1 2" key="2">
    <citation type="journal article" date="2017" name="Front. Plant Sci.">
        <title>Gene Classification and Mining of Molecular Markers Useful in Red Clover (Trifolium pratense) Breeding.</title>
        <authorList>
            <person name="Istvanek J."/>
            <person name="Dluhosova J."/>
            <person name="Dluhos P."/>
            <person name="Patkova L."/>
            <person name="Nedelnik J."/>
            <person name="Repkova J."/>
        </authorList>
    </citation>
    <scope>NUCLEOTIDE SEQUENCE [LARGE SCALE GENOMIC DNA]</scope>
    <source>
        <strain evidence="2">cv. Tatra</strain>
        <tissue evidence="1">Young leaves</tissue>
    </source>
</reference>
<name>A0A2K3MD21_TRIPR</name>
<organism evidence="1 2">
    <name type="scientific">Trifolium pratense</name>
    <name type="common">Red clover</name>
    <dbReference type="NCBI Taxonomy" id="57577"/>
    <lineage>
        <taxon>Eukaryota</taxon>
        <taxon>Viridiplantae</taxon>
        <taxon>Streptophyta</taxon>
        <taxon>Embryophyta</taxon>
        <taxon>Tracheophyta</taxon>
        <taxon>Spermatophyta</taxon>
        <taxon>Magnoliopsida</taxon>
        <taxon>eudicotyledons</taxon>
        <taxon>Gunneridae</taxon>
        <taxon>Pentapetalae</taxon>
        <taxon>rosids</taxon>
        <taxon>fabids</taxon>
        <taxon>Fabales</taxon>
        <taxon>Fabaceae</taxon>
        <taxon>Papilionoideae</taxon>
        <taxon>50 kb inversion clade</taxon>
        <taxon>NPAAA clade</taxon>
        <taxon>Hologalegina</taxon>
        <taxon>IRL clade</taxon>
        <taxon>Trifolieae</taxon>
        <taxon>Trifolium</taxon>
    </lineage>
</organism>
<comment type="caution">
    <text evidence="1">The sequence shown here is derived from an EMBL/GenBank/DDBJ whole genome shotgun (WGS) entry which is preliminary data.</text>
</comment>
<proteinExistence type="predicted"/>
<reference evidence="1 2" key="1">
    <citation type="journal article" date="2014" name="Am. J. Bot.">
        <title>Genome assembly and annotation for red clover (Trifolium pratense; Fabaceae).</title>
        <authorList>
            <person name="Istvanek J."/>
            <person name="Jaros M."/>
            <person name="Krenek A."/>
            <person name="Repkova J."/>
        </authorList>
    </citation>
    <scope>NUCLEOTIDE SEQUENCE [LARGE SCALE GENOMIC DNA]</scope>
    <source>
        <strain evidence="2">cv. Tatra</strain>
        <tissue evidence="1">Young leaves</tissue>
    </source>
</reference>